<sequence>MSLPIITFKDFSDVIGVKNMNMSREDVSKIYLKFVLNEERGVLEESDALEERANKLVYHK</sequence>
<dbReference type="EMBL" id="CAJVPY010000440">
    <property type="protein sequence ID" value="CAG8472991.1"/>
    <property type="molecule type" value="Genomic_DNA"/>
</dbReference>
<proteinExistence type="predicted"/>
<comment type="caution">
    <text evidence="1">The sequence shown here is derived from an EMBL/GenBank/DDBJ whole genome shotgun (WGS) entry which is preliminary data.</text>
</comment>
<keyword evidence="2" id="KW-1185">Reference proteome</keyword>
<reference evidence="1" key="1">
    <citation type="submission" date="2021-06" db="EMBL/GenBank/DDBJ databases">
        <authorList>
            <person name="Kallberg Y."/>
            <person name="Tangrot J."/>
            <person name="Rosling A."/>
        </authorList>
    </citation>
    <scope>NUCLEOTIDE SEQUENCE</scope>
    <source>
        <strain evidence="1">MA453B</strain>
    </source>
</reference>
<dbReference type="Proteomes" id="UP000789405">
    <property type="component" value="Unassembled WGS sequence"/>
</dbReference>
<evidence type="ECO:0000313" key="1">
    <source>
        <dbReference type="EMBL" id="CAG8472991.1"/>
    </source>
</evidence>
<gene>
    <name evidence="1" type="ORF">DERYTH_LOCUS1548</name>
</gene>
<accession>A0A9N8Z4Y5</accession>
<organism evidence="1 2">
    <name type="scientific">Dentiscutata erythropus</name>
    <dbReference type="NCBI Taxonomy" id="1348616"/>
    <lineage>
        <taxon>Eukaryota</taxon>
        <taxon>Fungi</taxon>
        <taxon>Fungi incertae sedis</taxon>
        <taxon>Mucoromycota</taxon>
        <taxon>Glomeromycotina</taxon>
        <taxon>Glomeromycetes</taxon>
        <taxon>Diversisporales</taxon>
        <taxon>Gigasporaceae</taxon>
        <taxon>Dentiscutata</taxon>
    </lineage>
</organism>
<evidence type="ECO:0000313" key="2">
    <source>
        <dbReference type="Proteomes" id="UP000789405"/>
    </source>
</evidence>
<name>A0A9N8Z4Y5_9GLOM</name>
<dbReference type="AlphaFoldDB" id="A0A9N8Z4Y5"/>
<protein>
    <submittedName>
        <fullName evidence="1">9829_t:CDS:1</fullName>
    </submittedName>
</protein>